<evidence type="ECO:0000313" key="1">
    <source>
        <dbReference type="EMBL" id="MPN49896.1"/>
    </source>
</evidence>
<name>A0A645IG09_9ZZZZ</name>
<dbReference type="EMBL" id="VSSQ01113564">
    <property type="protein sequence ID" value="MPN49896.1"/>
    <property type="molecule type" value="Genomic_DNA"/>
</dbReference>
<dbReference type="AlphaFoldDB" id="A0A645IG09"/>
<proteinExistence type="predicted"/>
<protein>
    <submittedName>
        <fullName evidence="1">Uncharacterized protein</fullName>
    </submittedName>
</protein>
<sequence>MCALLDSFDIATNALTYLVLFRRYTFAVGQHGFVLPEIDKYVGSLETPYDSADNIPDAILEFRKDHRLFGAPDLHHQRLLGILSCNTAKSDRSYLNLEFFTDLGVRLDTPGFRQKNLVVFGNNLLGNNQLCIGTNIAVFGVNRDAQLAGRADRLLCGR</sequence>
<reference evidence="1" key="1">
    <citation type="submission" date="2019-08" db="EMBL/GenBank/DDBJ databases">
        <authorList>
            <person name="Kucharzyk K."/>
            <person name="Murdoch R.W."/>
            <person name="Higgins S."/>
            <person name="Loffler F."/>
        </authorList>
    </citation>
    <scope>NUCLEOTIDE SEQUENCE</scope>
</reference>
<gene>
    <name evidence="1" type="ORF">SDC9_197520</name>
</gene>
<accession>A0A645IG09</accession>
<comment type="caution">
    <text evidence="1">The sequence shown here is derived from an EMBL/GenBank/DDBJ whole genome shotgun (WGS) entry which is preliminary data.</text>
</comment>
<organism evidence="1">
    <name type="scientific">bioreactor metagenome</name>
    <dbReference type="NCBI Taxonomy" id="1076179"/>
    <lineage>
        <taxon>unclassified sequences</taxon>
        <taxon>metagenomes</taxon>
        <taxon>ecological metagenomes</taxon>
    </lineage>
</organism>